<reference evidence="1" key="3">
    <citation type="submission" date="2025-09" db="UniProtKB">
        <authorList>
            <consortium name="Ensembl"/>
        </authorList>
    </citation>
    <scope>IDENTIFICATION</scope>
</reference>
<dbReference type="Ensembl" id="ENSMFAT00000073657.1">
    <property type="protein sequence ID" value="ENSMFAP00000048132.1"/>
    <property type="gene ID" value="ENSMFAG00000062229.1"/>
</dbReference>
<reference evidence="1 2" key="1">
    <citation type="submission" date="2013-03" db="EMBL/GenBank/DDBJ databases">
        <authorList>
            <person name="Warren W."/>
            <person name="Wilson R.K."/>
        </authorList>
    </citation>
    <scope>NUCLEOTIDE SEQUENCE</scope>
</reference>
<dbReference type="AlphaFoldDB" id="A0A7N9CG16"/>
<protein>
    <submittedName>
        <fullName evidence="1">Uncharacterized protein</fullName>
    </submittedName>
</protein>
<evidence type="ECO:0000313" key="2">
    <source>
        <dbReference type="Proteomes" id="UP000233100"/>
    </source>
</evidence>
<dbReference type="Proteomes" id="UP000233100">
    <property type="component" value="Chromosome X"/>
</dbReference>
<evidence type="ECO:0000313" key="1">
    <source>
        <dbReference type="Ensembl" id="ENSMFAP00000048132.1"/>
    </source>
</evidence>
<reference evidence="1" key="2">
    <citation type="submission" date="2025-08" db="UniProtKB">
        <authorList>
            <consortium name="Ensembl"/>
        </authorList>
    </citation>
    <scope>IDENTIFICATION</scope>
</reference>
<sequence length="225" mass="25105">MCVIEKRCDKNKPLLKTYYMLEIWQDGQIGTALVCSSQRDQCRRRVVSAFPTEVPSSSHWDCLGVPSSSHWDYNGCSPRRVSRSRVGRCLTREVQGARGLPPPAKGSREGLYYLAQILRFSHGFGNPQTRRFSRVPTTPGPWVSSTKLGGYLHRHRAKCSSFVVVVVVVFPPSGTWKPSETEPFTLLERGLKPGSHVVSLSRSDSHGAQQAKIHWLEILDASTAV</sequence>
<accession>A0A7N9CG16</accession>
<organism evidence="1 2">
    <name type="scientific">Macaca fascicularis</name>
    <name type="common">Crab-eating macaque</name>
    <name type="synonym">Cynomolgus monkey</name>
    <dbReference type="NCBI Taxonomy" id="9541"/>
    <lineage>
        <taxon>Eukaryota</taxon>
        <taxon>Metazoa</taxon>
        <taxon>Chordata</taxon>
        <taxon>Craniata</taxon>
        <taxon>Vertebrata</taxon>
        <taxon>Euteleostomi</taxon>
        <taxon>Mammalia</taxon>
        <taxon>Eutheria</taxon>
        <taxon>Euarchontoglires</taxon>
        <taxon>Primates</taxon>
        <taxon>Haplorrhini</taxon>
        <taxon>Catarrhini</taxon>
        <taxon>Cercopithecidae</taxon>
        <taxon>Cercopithecinae</taxon>
        <taxon>Macaca</taxon>
    </lineage>
</organism>
<name>A0A7N9CG16_MACFA</name>
<keyword evidence="2" id="KW-1185">Reference proteome</keyword>
<proteinExistence type="predicted"/>
<dbReference type="GeneTree" id="ENSGT00980000202101"/>